<evidence type="ECO:0000256" key="1">
    <source>
        <dbReference type="SAM" id="MobiDB-lite"/>
    </source>
</evidence>
<evidence type="ECO:0000313" key="2">
    <source>
        <dbReference type="EMBL" id="OYQ43251.1"/>
    </source>
</evidence>
<feature type="compositionally biased region" description="Polar residues" evidence="1">
    <location>
        <begin position="85"/>
        <end position="94"/>
    </location>
</feature>
<name>A0A255ZPB0_9FLAO</name>
<evidence type="ECO:0008006" key="4">
    <source>
        <dbReference type="Google" id="ProtNLM"/>
    </source>
</evidence>
<proteinExistence type="predicted"/>
<dbReference type="Proteomes" id="UP000216605">
    <property type="component" value="Unassembled WGS sequence"/>
</dbReference>
<accession>A0A255ZPB0</accession>
<keyword evidence="3" id="KW-1185">Reference proteome</keyword>
<dbReference type="OrthoDB" id="1440774at2"/>
<comment type="caution">
    <text evidence="2">The sequence shown here is derived from an EMBL/GenBank/DDBJ whole genome shotgun (WGS) entry which is preliminary data.</text>
</comment>
<evidence type="ECO:0000313" key="3">
    <source>
        <dbReference type="Proteomes" id="UP000216605"/>
    </source>
</evidence>
<dbReference type="RefSeq" id="WP_094412689.1">
    <property type="nucleotide sequence ID" value="NZ_NOXV01000184.1"/>
</dbReference>
<sequence>MKHLFFTFFFLFIVGGYSQNEYKNVQVNYKLYYDTEMPRIINAVLYASKDKAIYQTLYSTYKTWDEKEKLREEKRKKENENQNNSLSITRTRLSKSNPEDDPYIIVDNAAKEMFFYDNILYNRFLVQDIYHRFKWNITGETKDIAGFLCTKATTNYRGRVWTAWFAPDIPIPFGPWKLHGLPGLILESTREHQHLYHKSRKNQLRKIDYFK</sequence>
<gene>
    <name evidence="2" type="ORF">CHU92_03595</name>
</gene>
<protein>
    <recommendedName>
        <fullName evidence="4">GLPGLI family protein</fullName>
    </recommendedName>
</protein>
<dbReference type="EMBL" id="NOXV01000184">
    <property type="protein sequence ID" value="OYQ43251.1"/>
    <property type="molecule type" value="Genomic_DNA"/>
</dbReference>
<dbReference type="AlphaFoldDB" id="A0A255ZPB0"/>
<reference evidence="2 3" key="1">
    <citation type="submission" date="2017-07" db="EMBL/GenBank/DDBJ databases">
        <title>Flavobacterium cyanobacteriorum sp. nov., isolated from cyanobacterial aggregates in a eutrophic lake.</title>
        <authorList>
            <person name="Cai H."/>
        </authorList>
    </citation>
    <scope>NUCLEOTIDE SEQUENCE [LARGE SCALE GENOMIC DNA]</scope>
    <source>
        <strain evidence="2 3">TH021</strain>
    </source>
</reference>
<dbReference type="Pfam" id="PF09697">
    <property type="entry name" value="Porph_ging"/>
    <property type="match status" value="1"/>
</dbReference>
<organism evidence="2 3">
    <name type="scientific">Flavobacterium cyanobacteriorum</name>
    <dbReference type="NCBI Taxonomy" id="2022802"/>
    <lineage>
        <taxon>Bacteria</taxon>
        <taxon>Pseudomonadati</taxon>
        <taxon>Bacteroidota</taxon>
        <taxon>Flavobacteriia</taxon>
        <taxon>Flavobacteriales</taxon>
        <taxon>Flavobacteriaceae</taxon>
        <taxon>Flavobacterium</taxon>
    </lineage>
</organism>
<feature type="region of interest" description="Disordered" evidence="1">
    <location>
        <begin position="73"/>
        <end position="94"/>
    </location>
</feature>
<dbReference type="NCBIfam" id="TIGR01200">
    <property type="entry name" value="GLPGLI"/>
    <property type="match status" value="1"/>
</dbReference>
<dbReference type="InterPro" id="IPR005901">
    <property type="entry name" value="GLPGLI"/>
</dbReference>